<name>A0A2P5C715_TREOI</name>
<accession>A0A2P5C715</accession>
<sequence>MMLPRQSRVTPTLTTVKLRYVAQQIHSGIEGDIQGTNREALDAPPAEARNGDSDQSQAPKRSLTLRLVTRFGAHLLDSRICSWWRALWGAQEKWPFL</sequence>
<organism evidence="2 3">
    <name type="scientific">Trema orientale</name>
    <name type="common">Charcoal tree</name>
    <name type="synonym">Celtis orientalis</name>
    <dbReference type="NCBI Taxonomy" id="63057"/>
    <lineage>
        <taxon>Eukaryota</taxon>
        <taxon>Viridiplantae</taxon>
        <taxon>Streptophyta</taxon>
        <taxon>Embryophyta</taxon>
        <taxon>Tracheophyta</taxon>
        <taxon>Spermatophyta</taxon>
        <taxon>Magnoliopsida</taxon>
        <taxon>eudicotyledons</taxon>
        <taxon>Gunneridae</taxon>
        <taxon>Pentapetalae</taxon>
        <taxon>rosids</taxon>
        <taxon>fabids</taxon>
        <taxon>Rosales</taxon>
        <taxon>Cannabaceae</taxon>
        <taxon>Trema</taxon>
    </lineage>
</organism>
<dbReference type="InParanoid" id="A0A2P5C715"/>
<dbReference type="AlphaFoldDB" id="A0A2P5C715"/>
<evidence type="ECO:0000256" key="1">
    <source>
        <dbReference type="SAM" id="MobiDB-lite"/>
    </source>
</evidence>
<protein>
    <submittedName>
        <fullName evidence="2">Uncharacterized protein</fullName>
    </submittedName>
</protein>
<dbReference type="OrthoDB" id="10584968at2759"/>
<dbReference type="Proteomes" id="UP000237000">
    <property type="component" value="Unassembled WGS sequence"/>
</dbReference>
<evidence type="ECO:0000313" key="2">
    <source>
        <dbReference type="EMBL" id="PON56784.1"/>
    </source>
</evidence>
<comment type="caution">
    <text evidence="2">The sequence shown here is derived from an EMBL/GenBank/DDBJ whole genome shotgun (WGS) entry which is preliminary data.</text>
</comment>
<dbReference type="EMBL" id="JXTC01000405">
    <property type="protein sequence ID" value="PON56784.1"/>
    <property type="molecule type" value="Genomic_DNA"/>
</dbReference>
<reference evidence="3" key="1">
    <citation type="submission" date="2016-06" db="EMBL/GenBank/DDBJ databases">
        <title>Parallel loss of symbiosis genes in relatives of nitrogen-fixing non-legume Parasponia.</title>
        <authorList>
            <person name="Van Velzen R."/>
            <person name="Holmer R."/>
            <person name="Bu F."/>
            <person name="Rutten L."/>
            <person name="Van Zeijl A."/>
            <person name="Liu W."/>
            <person name="Santuari L."/>
            <person name="Cao Q."/>
            <person name="Sharma T."/>
            <person name="Shen D."/>
            <person name="Roswanjaya Y."/>
            <person name="Wardhani T."/>
            <person name="Kalhor M.S."/>
            <person name="Jansen J."/>
            <person name="Van den Hoogen J."/>
            <person name="Gungor B."/>
            <person name="Hartog M."/>
            <person name="Hontelez J."/>
            <person name="Verver J."/>
            <person name="Yang W.-C."/>
            <person name="Schijlen E."/>
            <person name="Repin R."/>
            <person name="Schilthuizen M."/>
            <person name="Schranz E."/>
            <person name="Heidstra R."/>
            <person name="Miyata K."/>
            <person name="Fedorova E."/>
            <person name="Kohlen W."/>
            <person name="Bisseling T."/>
            <person name="Smit S."/>
            <person name="Geurts R."/>
        </authorList>
    </citation>
    <scope>NUCLEOTIDE SEQUENCE [LARGE SCALE GENOMIC DNA]</scope>
    <source>
        <strain evidence="3">cv. RG33-2</strain>
    </source>
</reference>
<feature type="region of interest" description="Disordered" evidence="1">
    <location>
        <begin position="31"/>
        <end position="59"/>
    </location>
</feature>
<gene>
    <name evidence="2" type="ORF">TorRG33x02_295450</name>
</gene>
<proteinExistence type="predicted"/>
<keyword evidence="3" id="KW-1185">Reference proteome</keyword>
<evidence type="ECO:0000313" key="3">
    <source>
        <dbReference type="Proteomes" id="UP000237000"/>
    </source>
</evidence>